<organism evidence="1 2">
    <name type="scientific">Streptomyces finlayi</name>
    <dbReference type="NCBI Taxonomy" id="67296"/>
    <lineage>
        <taxon>Bacteria</taxon>
        <taxon>Bacillati</taxon>
        <taxon>Actinomycetota</taxon>
        <taxon>Actinomycetes</taxon>
        <taxon>Kitasatosporales</taxon>
        <taxon>Streptomycetaceae</taxon>
        <taxon>Streptomyces</taxon>
    </lineage>
</organism>
<keyword evidence="2" id="KW-1185">Reference proteome</keyword>
<dbReference type="Proteomes" id="UP000515307">
    <property type="component" value="Chromosome"/>
</dbReference>
<dbReference type="AlphaFoldDB" id="A0A7G7BG07"/>
<dbReference type="RefSeq" id="WP_185297832.1">
    <property type="nucleotide sequence ID" value="NZ_CP045702.1"/>
</dbReference>
<gene>
    <name evidence="1" type="ORF">F0344_06300</name>
</gene>
<dbReference type="GO" id="GO:0016491">
    <property type="term" value="F:oxidoreductase activity"/>
    <property type="evidence" value="ECO:0007669"/>
    <property type="project" value="InterPro"/>
</dbReference>
<accession>A0A7G7BG07</accession>
<name>A0A7G7BG07_9ACTN</name>
<dbReference type="KEGG" id="sfiy:F0344_06300"/>
<sequence length="437" mass="44407">MPAPTTTEDPARTALALARSGAPPGPDTPAGPFARWTARAVPLTTRTAPDLDHVLRHSLAVTPTGPGSGRLRPAPSAGGLNPVDAHLLVGTSGALPPGRYAYDAVRHRVHRRGPAPADPPDGTLVVLTVDARRTVSHYGHRALPLLLLDAGHAVAALMSAGAVSMSLDTDGALLSAAAGLPGPARWQRTWPGTTPRHPLAAVAIGPAAPDPGEALARWASCPPGAAPRPEPGAGEASAQLERIWCALDAAAPAAGPGEWTTSAARVPDGILMSRRSAPPPPRGTPSPEALTQVLARAAGALTTGLRWCVATGGAHPGLLHLAPAGNRPDRPALHLLASGEARPTLAAWAAGQGWIAEAGAVLLAYGCPQDADAQRIRRDHLAAGYAIGLAQLRSAQLDLTSRPVGSWQGADLGAALAGPPGHDWIVHGLALGRGDQP</sequence>
<reference evidence="2" key="1">
    <citation type="submission" date="2019-10" db="EMBL/GenBank/DDBJ databases">
        <title>Antimicrobial potential of Antarctic Bacteria.</title>
        <authorList>
            <person name="Benaud N."/>
            <person name="Edwards R.J."/>
            <person name="Ferrari B.C."/>
        </authorList>
    </citation>
    <scope>NUCLEOTIDE SEQUENCE [LARGE SCALE GENOMIC DNA]</scope>
    <source>
        <strain evidence="2">NBSH44</strain>
    </source>
</reference>
<evidence type="ECO:0000313" key="2">
    <source>
        <dbReference type="Proteomes" id="UP000515307"/>
    </source>
</evidence>
<proteinExistence type="predicted"/>
<protein>
    <submittedName>
        <fullName evidence="1">Nitroreductase</fullName>
    </submittedName>
</protein>
<dbReference type="EMBL" id="CP045702">
    <property type="protein sequence ID" value="QNE74272.1"/>
    <property type="molecule type" value="Genomic_DNA"/>
</dbReference>
<dbReference type="SUPFAM" id="SSF55469">
    <property type="entry name" value="FMN-dependent nitroreductase-like"/>
    <property type="match status" value="1"/>
</dbReference>
<evidence type="ECO:0000313" key="1">
    <source>
        <dbReference type="EMBL" id="QNE74272.1"/>
    </source>
</evidence>
<dbReference type="InterPro" id="IPR000415">
    <property type="entry name" value="Nitroreductase-like"/>
</dbReference>
<dbReference type="Gene3D" id="3.40.109.10">
    <property type="entry name" value="NADH Oxidase"/>
    <property type="match status" value="2"/>
</dbReference>